<dbReference type="Proteomes" id="UP001333102">
    <property type="component" value="Chromosome"/>
</dbReference>
<dbReference type="EMBL" id="CP141614">
    <property type="protein sequence ID" value="WRP13594.1"/>
    <property type="molecule type" value="Genomic_DNA"/>
</dbReference>
<accession>A0ABZ1BLG5</accession>
<feature type="coiled-coil region" evidence="1">
    <location>
        <begin position="353"/>
        <end position="380"/>
    </location>
</feature>
<organism evidence="3 4">
    <name type="scientific">Geochorda subterranea</name>
    <dbReference type="NCBI Taxonomy" id="3109564"/>
    <lineage>
        <taxon>Bacteria</taxon>
        <taxon>Bacillati</taxon>
        <taxon>Bacillota</taxon>
        <taxon>Limnochordia</taxon>
        <taxon>Limnochordales</taxon>
        <taxon>Geochordaceae</taxon>
        <taxon>Geochorda</taxon>
    </lineage>
</organism>
<keyword evidence="4" id="KW-1185">Reference proteome</keyword>
<proteinExistence type="predicted"/>
<evidence type="ECO:0000256" key="2">
    <source>
        <dbReference type="SAM" id="MobiDB-lite"/>
    </source>
</evidence>
<dbReference type="RefSeq" id="WP_324667839.1">
    <property type="nucleotide sequence ID" value="NZ_CP141614.1"/>
</dbReference>
<keyword evidence="1" id="KW-0175">Coiled coil</keyword>
<feature type="compositionally biased region" description="Polar residues" evidence="2">
    <location>
        <begin position="249"/>
        <end position="266"/>
    </location>
</feature>
<evidence type="ECO:0008006" key="5">
    <source>
        <dbReference type="Google" id="ProtNLM"/>
    </source>
</evidence>
<evidence type="ECO:0000313" key="4">
    <source>
        <dbReference type="Proteomes" id="UP001333102"/>
    </source>
</evidence>
<protein>
    <recommendedName>
        <fullName evidence="5">Transposase</fullName>
    </recommendedName>
</protein>
<evidence type="ECO:0000313" key="3">
    <source>
        <dbReference type="EMBL" id="WRP13594.1"/>
    </source>
</evidence>
<reference evidence="4" key="1">
    <citation type="submission" date="2023-12" db="EMBL/GenBank/DDBJ databases">
        <title>Novel isolates from deep terrestrial aquifers shed light on the physiology and ecology of the class Limnochordia.</title>
        <authorList>
            <person name="Karnachuk O.V."/>
            <person name="Lukina A.P."/>
            <person name="Avakyan M.R."/>
            <person name="Kadnikov V."/>
            <person name="Begmatov S."/>
            <person name="Beletsky A.V."/>
            <person name="Mardanov A.V."/>
            <person name="Ravin N.V."/>
        </authorList>
    </citation>
    <scope>NUCLEOTIDE SEQUENCE [LARGE SCALE GENOMIC DNA]</scope>
    <source>
        <strain evidence="4">LN</strain>
    </source>
</reference>
<gene>
    <name evidence="3" type="ORF">VLY81_09030</name>
</gene>
<sequence>MYVRTVTSKGIQYAQLAHNVRDPKTGQPRAQVLYTFGRVDQLDLDALRRLVRSIARFLPPDEQAQLQKDLGMEWPFRYLGSPKLGGTWLSDGLWRRLGIQKTLQRLLKRCHYQTPIERLLFAMVANRALAPSSKLAIEKWVAQDVYIDQLPAVEVHQLYRAMDFLLEAAEAIQREVFWTLANLFNLEVDVIFFDTTTAYFEIEGEDADGLRRWGHSADDHPKMAQVVIGLAVTRTASRSAAGSGPATPATRTSWPRSNGISTAGSSTGWSWCWTRASTPRRTAASCRAPAITTSSGRSCGWAPRGARGGAAPGGKYRRLPDGLEIKEVVVGGDSAARRRFVIVRNPEEAERDRQKRESILAELRQRLEALKQKQGEAHTKAACELRAHETFGRYLRQTWARDWSSTRPRFAEKPPSTGSS</sequence>
<name>A0ABZ1BLG5_9FIRM</name>
<feature type="region of interest" description="Disordered" evidence="2">
    <location>
        <begin position="238"/>
        <end position="266"/>
    </location>
</feature>
<evidence type="ECO:0000256" key="1">
    <source>
        <dbReference type="SAM" id="Coils"/>
    </source>
</evidence>